<reference evidence="2 3" key="1">
    <citation type="submission" date="2016-12" db="EMBL/GenBank/DDBJ databases">
        <authorList>
            <person name="Song W.-J."/>
            <person name="Kurnit D.M."/>
        </authorList>
    </citation>
    <scope>NUCLEOTIDE SEQUENCE [LARGE SCALE GENOMIC DNA]</scope>
    <source>
        <strain evidence="2 3">STM7296</strain>
    </source>
</reference>
<protein>
    <recommendedName>
        <fullName evidence="4">Integrase DNA-binding domain-containing protein</fullName>
    </recommendedName>
</protein>
<organism evidence="2 3">
    <name type="scientific">Paraburkholderia ribeironis</name>
    <dbReference type="NCBI Taxonomy" id="1247936"/>
    <lineage>
        <taxon>Bacteria</taxon>
        <taxon>Pseudomonadati</taxon>
        <taxon>Pseudomonadota</taxon>
        <taxon>Betaproteobacteria</taxon>
        <taxon>Burkholderiales</taxon>
        <taxon>Burkholderiaceae</taxon>
        <taxon>Paraburkholderia</taxon>
    </lineage>
</organism>
<name>A0A1N7RUW9_9BURK</name>
<evidence type="ECO:0000313" key="3">
    <source>
        <dbReference type="Proteomes" id="UP000187012"/>
    </source>
</evidence>
<accession>A0A1N7RUW9</accession>
<sequence>MPLTDKQVRNAQFNPDGTGNRLSDSGRMYLQIDKSGSKY</sequence>
<evidence type="ECO:0000313" key="2">
    <source>
        <dbReference type="EMBL" id="SIT38891.1"/>
    </source>
</evidence>
<keyword evidence="3" id="KW-1185">Reference proteome</keyword>
<dbReference type="Proteomes" id="UP000187012">
    <property type="component" value="Unassembled WGS sequence"/>
</dbReference>
<dbReference type="AlphaFoldDB" id="A0A1N7RUW9"/>
<gene>
    <name evidence="2" type="ORF">BN2475_180026</name>
</gene>
<dbReference type="InterPro" id="IPR038488">
    <property type="entry name" value="Integrase_DNA-bd_sf"/>
</dbReference>
<dbReference type="EMBL" id="CYGX02000018">
    <property type="protein sequence ID" value="SIT38891.1"/>
    <property type="molecule type" value="Genomic_DNA"/>
</dbReference>
<evidence type="ECO:0000256" key="1">
    <source>
        <dbReference type="SAM" id="MobiDB-lite"/>
    </source>
</evidence>
<dbReference type="Gene3D" id="3.30.160.390">
    <property type="entry name" value="Integrase, DNA-binding domain"/>
    <property type="match status" value="1"/>
</dbReference>
<feature type="compositionally biased region" description="Polar residues" evidence="1">
    <location>
        <begin position="9"/>
        <end position="23"/>
    </location>
</feature>
<feature type="region of interest" description="Disordered" evidence="1">
    <location>
        <begin position="1"/>
        <end position="39"/>
    </location>
</feature>
<proteinExistence type="predicted"/>
<evidence type="ECO:0008006" key="4">
    <source>
        <dbReference type="Google" id="ProtNLM"/>
    </source>
</evidence>